<feature type="domain" description="SUI1" evidence="7">
    <location>
        <begin position="97"/>
        <end position="171"/>
    </location>
</feature>
<dbReference type="GO" id="GO:0005737">
    <property type="term" value="C:cytoplasm"/>
    <property type="evidence" value="ECO:0007669"/>
    <property type="project" value="UniProtKB-SubCell"/>
</dbReference>
<dbReference type="InterPro" id="IPR050318">
    <property type="entry name" value="DENR/SUI1_TIF"/>
</dbReference>
<comment type="domain">
    <text evidence="5">The SUI1 domain may be involved in RNA binding.</text>
</comment>
<comment type="subunit">
    <text evidence="2 5">Interacts with the 40S ribosomal subunit.</text>
</comment>
<evidence type="ECO:0000256" key="3">
    <source>
        <dbReference type="ARBA" id="ARBA00020058"/>
    </source>
</evidence>
<dbReference type="VEuPathDB" id="FungiDB:AAP_00762"/>
<keyword evidence="5" id="KW-0963">Cytoplasm</keyword>
<evidence type="ECO:0000313" key="8">
    <source>
        <dbReference type="EMBL" id="KZZ97119.1"/>
    </source>
</evidence>
<keyword evidence="9" id="KW-1185">Reference proteome</keyword>
<dbReference type="GO" id="GO:0001731">
    <property type="term" value="P:formation of translation preinitiation complex"/>
    <property type="evidence" value="ECO:0007669"/>
    <property type="project" value="TreeGrafter"/>
</dbReference>
<dbReference type="EMBL" id="AZGZ01000002">
    <property type="protein sequence ID" value="KZZ97119.1"/>
    <property type="molecule type" value="Genomic_DNA"/>
</dbReference>
<gene>
    <name evidence="8" type="ORF">AAP_00762</name>
</gene>
<evidence type="ECO:0000259" key="7">
    <source>
        <dbReference type="PROSITE" id="PS50296"/>
    </source>
</evidence>
<evidence type="ECO:0000256" key="2">
    <source>
        <dbReference type="ARBA" id="ARBA00011742"/>
    </source>
</evidence>
<dbReference type="InterPro" id="IPR048517">
    <property type="entry name" value="DENR_N"/>
</dbReference>
<dbReference type="InterPro" id="IPR001950">
    <property type="entry name" value="SUI1"/>
</dbReference>
<evidence type="ECO:0000256" key="6">
    <source>
        <dbReference type="SAM" id="Coils"/>
    </source>
</evidence>
<accession>A0A168CXB3</accession>
<evidence type="ECO:0000256" key="5">
    <source>
        <dbReference type="RuleBase" id="RU361273"/>
    </source>
</evidence>
<reference evidence="8 9" key="1">
    <citation type="journal article" date="2016" name="Genome Biol. Evol.">
        <title>Divergent and convergent evolution of fungal pathogenicity.</title>
        <authorList>
            <person name="Shang Y."/>
            <person name="Xiao G."/>
            <person name="Zheng P."/>
            <person name="Cen K."/>
            <person name="Zhan S."/>
            <person name="Wang C."/>
        </authorList>
    </citation>
    <scope>NUCLEOTIDE SEQUENCE [LARGE SCALE GENOMIC DNA]</scope>
    <source>
        <strain evidence="8 9">ARSEF 7405</strain>
    </source>
</reference>
<dbReference type="OrthoDB" id="277199at2759"/>
<keyword evidence="4 5" id="KW-0689">Ribosomal protein</keyword>
<evidence type="ECO:0000256" key="4">
    <source>
        <dbReference type="ARBA" id="ARBA00022980"/>
    </source>
</evidence>
<protein>
    <recommendedName>
        <fullName evidence="3 5">Translation machinery-associated protein 22</fullName>
    </recommendedName>
</protein>
<comment type="subcellular location">
    <subcellularLocation>
        <location evidence="5">Cytoplasm</location>
    </subcellularLocation>
</comment>
<name>A0A168CXB3_9EURO</name>
<keyword evidence="6" id="KW-0175">Coiled coil</keyword>
<dbReference type="Pfam" id="PF21023">
    <property type="entry name" value="DENR_N"/>
    <property type="match status" value="1"/>
</dbReference>
<dbReference type="InterPro" id="IPR005873">
    <property type="entry name" value="DENR_eukaryotes"/>
</dbReference>
<dbReference type="Gene3D" id="3.30.780.10">
    <property type="entry name" value="SUI1-like domain"/>
    <property type="match status" value="1"/>
</dbReference>
<comment type="caution">
    <text evidence="8">The sequence shown here is derived from an EMBL/GenBank/DDBJ whole genome shotgun (WGS) entry which is preliminary data.</text>
</comment>
<dbReference type="NCBIfam" id="TIGR01159">
    <property type="entry name" value="DRP1"/>
    <property type="match status" value="1"/>
</dbReference>
<evidence type="ECO:0000256" key="1">
    <source>
        <dbReference type="ARBA" id="ARBA00007514"/>
    </source>
</evidence>
<comment type="similarity">
    <text evidence="1 5">Belongs to the DENR family.</text>
</comment>
<dbReference type="PANTHER" id="PTHR12789:SF0">
    <property type="entry name" value="DENSITY-REGULATED PROTEIN"/>
    <property type="match status" value="1"/>
</dbReference>
<sequence length="190" mass="21183">MESNSPQQARDVLYCGVCSLPPEYCEFGGTKKKCEEWLKENHPNVHEKLYSEEALSANLSTLSVSARERAEKDAAKKEAKAALESSRQEEKKAASKVYIKRVERNKRKHVTVVSGLENHGLDIKKVAKEFGKKFATGSSVTKATAGGGSKEEITIQGDVSDDIYDWLVDNYKQIPEDNIEMVEDKKKKSG</sequence>
<dbReference type="AlphaFoldDB" id="A0A168CXB3"/>
<dbReference type="GO" id="GO:0003743">
    <property type="term" value="F:translation initiation factor activity"/>
    <property type="evidence" value="ECO:0007669"/>
    <property type="project" value="InterPro"/>
</dbReference>
<dbReference type="InterPro" id="IPR036877">
    <property type="entry name" value="SUI1_dom_sf"/>
</dbReference>
<proteinExistence type="inferred from homology"/>
<dbReference type="GO" id="GO:0003729">
    <property type="term" value="F:mRNA binding"/>
    <property type="evidence" value="ECO:0007669"/>
    <property type="project" value="TreeGrafter"/>
</dbReference>
<dbReference type="PROSITE" id="PS50296">
    <property type="entry name" value="SUI1"/>
    <property type="match status" value="1"/>
</dbReference>
<organism evidence="8 9">
    <name type="scientific">Ascosphaera apis ARSEF 7405</name>
    <dbReference type="NCBI Taxonomy" id="392613"/>
    <lineage>
        <taxon>Eukaryota</taxon>
        <taxon>Fungi</taxon>
        <taxon>Dikarya</taxon>
        <taxon>Ascomycota</taxon>
        <taxon>Pezizomycotina</taxon>
        <taxon>Eurotiomycetes</taxon>
        <taxon>Eurotiomycetidae</taxon>
        <taxon>Onygenales</taxon>
        <taxon>Ascosphaeraceae</taxon>
        <taxon>Ascosphaera</taxon>
    </lineage>
</organism>
<dbReference type="Pfam" id="PF01253">
    <property type="entry name" value="SUI1"/>
    <property type="match status" value="1"/>
</dbReference>
<feature type="coiled-coil region" evidence="6">
    <location>
        <begin position="69"/>
        <end position="96"/>
    </location>
</feature>
<evidence type="ECO:0000313" key="9">
    <source>
        <dbReference type="Proteomes" id="UP000242877"/>
    </source>
</evidence>
<dbReference type="Proteomes" id="UP000242877">
    <property type="component" value="Unassembled WGS sequence"/>
</dbReference>
<dbReference type="InterPro" id="IPR046447">
    <property type="entry name" value="DENR_C"/>
</dbReference>
<keyword evidence="5" id="KW-0687">Ribonucleoprotein</keyword>
<dbReference type="GO" id="GO:1990904">
    <property type="term" value="C:ribonucleoprotein complex"/>
    <property type="evidence" value="ECO:0007669"/>
    <property type="project" value="UniProtKB-KW"/>
</dbReference>
<dbReference type="GO" id="GO:0005840">
    <property type="term" value="C:ribosome"/>
    <property type="evidence" value="ECO:0007669"/>
    <property type="project" value="UniProtKB-KW"/>
</dbReference>
<dbReference type="PANTHER" id="PTHR12789">
    <property type="entry name" value="DENSITY-REGULATED PROTEIN HOMOLOG"/>
    <property type="match status" value="1"/>
</dbReference>
<dbReference type="GO" id="GO:0002188">
    <property type="term" value="P:translation reinitiation"/>
    <property type="evidence" value="ECO:0007669"/>
    <property type="project" value="TreeGrafter"/>
</dbReference>
<dbReference type="SUPFAM" id="SSF55159">
    <property type="entry name" value="eIF1-like"/>
    <property type="match status" value="1"/>
</dbReference>
<dbReference type="CDD" id="cd11607">
    <property type="entry name" value="DENR_C"/>
    <property type="match status" value="1"/>
</dbReference>